<protein>
    <recommendedName>
        <fullName evidence="2">Neutral/alkaline non-lysosomal ceramidase N-terminal domain-containing protein</fullName>
    </recommendedName>
</protein>
<evidence type="ECO:0000313" key="1">
    <source>
        <dbReference type="EMBL" id="SVB15864.1"/>
    </source>
</evidence>
<dbReference type="AlphaFoldDB" id="A0A382BQC5"/>
<accession>A0A382BQC5</accession>
<name>A0A382BQC5_9ZZZZ</name>
<proteinExistence type="predicted"/>
<organism evidence="1">
    <name type="scientific">marine metagenome</name>
    <dbReference type="NCBI Taxonomy" id="408172"/>
    <lineage>
        <taxon>unclassified sequences</taxon>
        <taxon>metagenomes</taxon>
        <taxon>ecological metagenomes</taxon>
    </lineage>
</organism>
<feature type="non-terminal residue" evidence="1">
    <location>
        <position position="1"/>
    </location>
</feature>
<sequence length="379" mass="42121">IGNEQPALLITLENCGVTDTFTTEIAKRLHDCVGLPDDRLTICYSHTHTGPCLTGAAPMLFSSDIPPDHQKNIDRYTEELLDKLVDIGLAALTEQKPARLSWTQGHAGFAANRRNQVGPVDHVMPMMRITDAGGTLMAVWLSYACHCTTLGSEDNFICGDWAGFAQDAIERTYPGVVAFVSIGCAADANPFPRRGLAYARQHGKDIATEVSRLLPRQFESLSGDPVCRLDRIDLPFDVLPSPEEWREKEAAGGSVGYHAGKWLTFLDRGEALPTTYSYPIQTWTFGDDLTMVFLSGEVVADYPIRLRRLYDPAKLWIGAYANDFPGYIPSRRVWQEGGYEGGDATVYFGLANRFSEDIEDRIFETVGRMIPSPFLREKE</sequence>
<reference evidence="1" key="1">
    <citation type="submission" date="2018-05" db="EMBL/GenBank/DDBJ databases">
        <authorList>
            <person name="Lanie J.A."/>
            <person name="Ng W.-L."/>
            <person name="Kazmierczak K.M."/>
            <person name="Andrzejewski T.M."/>
            <person name="Davidsen T.M."/>
            <person name="Wayne K.J."/>
            <person name="Tettelin H."/>
            <person name="Glass J.I."/>
            <person name="Rusch D."/>
            <person name="Podicherti R."/>
            <person name="Tsui H.-C.T."/>
            <person name="Winkler M.E."/>
        </authorList>
    </citation>
    <scope>NUCLEOTIDE SEQUENCE</scope>
</reference>
<evidence type="ECO:0008006" key="2">
    <source>
        <dbReference type="Google" id="ProtNLM"/>
    </source>
</evidence>
<dbReference type="EMBL" id="UINC01030834">
    <property type="protein sequence ID" value="SVB15864.1"/>
    <property type="molecule type" value="Genomic_DNA"/>
</dbReference>
<gene>
    <name evidence="1" type="ORF">METZ01_LOCUS168718</name>
</gene>